<dbReference type="EMBL" id="QSUB01000002">
    <property type="protein sequence ID" value="RGN05931.1"/>
    <property type="molecule type" value="Genomic_DNA"/>
</dbReference>
<evidence type="ECO:0000313" key="15">
    <source>
        <dbReference type="Proteomes" id="UP000265808"/>
    </source>
</evidence>
<evidence type="ECO:0000313" key="6">
    <source>
        <dbReference type="EMBL" id="RHC09193.1"/>
    </source>
</evidence>
<dbReference type="EMBL" id="CYZD01000003">
    <property type="protein sequence ID" value="CUN72475.1"/>
    <property type="molecule type" value="Genomic_DNA"/>
</dbReference>
<dbReference type="EMBL" id="QRJH01000002">
    <property type="protein sequence ID" value="RHH20370.1"/>
    <property type="molecule type" value="Genomic_DNA"/>
</dbReference>
<dbReference type="EMBL" id="QSHL01000002">
    <property type="protein sequence ID" value="RHC09193.1"/>
    <property type="molecule type" value="Genomic_DNA"/>
</dbReference>
<evidence type="ECO:0000313" key="20">
    <source>
        <dbReference type="Proteomes" id="UP000285897"/>
    </source>
</evidence>
<dbReference type="EMBL" id="QRSS01000007">
    <property type="protein sequence ID" value="RGQ05308.1"/>
    <property type="molecule type" value="Genomic_DNA"/>
</dbReference>
<gene>
    <name evidence="10" type="ORF">DW021_02885</name>
    <name evidence="9" type="ORF">DW040_17085</name>
    <name evidence="8" type="ORF">DW222_06155</name>
    <name evidence="7" type="ORF">DW272_06510</name>
    <name evidence="6" type="ORF">DW859_04215</name>
    <name evidence="5" type="ORF">DWZ12_08230</name>
    <name evidence="4" type="ORF">DXB38_14510</name>
    <name evidence="3" type="ORF">DXB81_07915</name>
    <name evidence="11" type="ORF">EAI82_02385</name>
    <name evidence="2" type="ORF">ERS852394_00768</name>
</gene>
<keyword evidence="1" id="KW-1133">Transmembrane helix</keyword>
<evidence type="ECO:0000313" key="17">
    <source>
        <dbReference type="Proteomes" id="UP000284024"/>
    </source>
</evidence>
<evidence type="ECO:0000313" key="2">
    <source>
        <dbReference type="EMBL" id="CUN72475.1"/>
    </source>
</evidence>
<dbReference type="Proteomes" id="UP000284267">
    <property type="component" value="Unassembled WGS sequence"/>
</dbReference>
<evidence type="ECO:0000256" key="1">
    <source>
        <dbReference type="SAM" id="Phobius"/>
    </source>
</evidence>
<dbReference type="Proteomes" id="UP000293506">
    <property type="component" value="Unassembled WGS sequence"/>
</dbReference>
<dbReference type="EMBL" id="QROS01000001">
    <property type="protein sequence ID" value="RHL50630.1"/>
    <property type="molecule type" value="Genomic_DNA"/>
</dbReference>
<reference evidence="2 12" key="1">
    <citation type="submission" date="2015-09" db="EMBL/GenBank/DDBJ databases">
        <authorList>
            <consortium name="Pathogen Informatics"/>
        </authorList>
    </citation>
    <scope>NUCLEOTIDE SEQUENCE [LARGE SCALE GENOMIC DNA]</scope>
    <source>
        <strain evidence="2 12">2789STDY5608837</strain>
    </source>
</reference>
<dbReference type="AlphaFoldDB" id="A0A173ZBC0"/>
<dbReference type="InterPro" id="IPR043739">
    <property type="entry name" value="DUF5684"/>
</dbReference>
<keyword evidence="1" id="KW-0472">Membrane</keyword>
<accession>A0A173ZBC0</accession>
<feature type="transmembrane region" description="Helical" evidence="1">
    <location>
        <begin position="6"/>
        <end position="26"/>
    </location>
</feature>
<dbReference type="Proteomes" id="UP000261222">
    <property type="component" value="Unassembled WGS sequence"/>
</dbReference>
<dbReference type="EMBL" id="QRHZ01000002">
    <property type="protein sequence ID" value="RHG18931.1"/>
    <property type="molecule type" value="Genomic_DNA"/>
</dbReference>
<evidence type="ECO:0000313" key="8">
    <source>
        <dbReference type="EMBL" id="RHH20370.1"/>
    </source>
</evidence>
<evidence type="ECO:0000313" key="5">
    <source>
        <dbReference type="EMBL" id="RGQ05308.1"/>
    </source>
</evidence>
<reference evidence="11 21" key="3">
    <citation type="journal article" date="2019" name="Science, e1252229">
        <title>Invertible promoters mediate bacterial phase variation, antibiotic resistance, and host adaptation in the gut.</title>
        <authorList>
            <person name="Jiang X."/>
            <person name="Hall A.B."/>
            <person name="Arthur T.D."/>
            <person name="Plichta D.R."/>
            <person name="Covington C.T."/>
            <person name="Poyet M."/>
            <person name="Crothers J."/>
            <person name="Moses P.L."/>
            <person name="Tolonen A.C."/>
            <person name="Vlamakis H."/>
            <person name="Alm E.J."/>
            <person name="Xavier R.J."/>
        </authorList>
    </citation>
    <scope>NUCLEOTIDE SEQUENCE [LARGE SCALE GENOMIC DNA]</scope>
    <source>
        <strain evidence="11">Af_0058</strain>
        <strain evidence="21">af_0058</strain>
    </source>
</reference>
<evidence type="ECO:0000313" key="14">
    <source>
        <dbReference type="Proteomes" id="UP000261222"/>
    </source>
</evidence>
<evidence type="ECO:0000313" key="10">
    <source>
        <dbReference type="EMBL" id="RHL50630.1"/>
    </source>
</evidence>
<dbReference type="EMBL" id="RCXQ01000001">
    <property type="protein sequence ID" value="RYT69044.1"/>
    <property type="molecule type" value="Genomic_DNA"/>
</dbReference>
<evidence type="ECO:0000313" key="3">
    <source>
        <dbReference type="EMBL" id="RGN05931.1"/>
    </source>
</evidence>
<evidence type="ECO:0000313" key="12">
    <source>
        <dbReference type="Proteomes" id="UP000095409"/>
    </source>
</evidence>
<evidence type="ECO:0000313" key="21">
    <source>
        <dbReference type="Proteomes" id="UP000293506"/>
    </source>
</evidence>
<keyword evidence="1" id="KW-0812">Transmembrane</keyword>
<dbReference type="Proteomes" id="UP000265808">
    <property type="component" value="Unassembled WGS sequence"/>
</dbReference>
<proteinExistence type="predicted"/>
<feature type="transmembrane region" description="Helical" evidence="1">
    <location>
        <begin position="64"/>
        <end position="81"/>
    </location>
</feature>
<dbReference type="Proteomes" id="UP000284220">
    <property type="component" value="Unassembled WGS sequence"/>
</dbReference>
<feature type="transmembrane region" description="Helical" evidence="1">
    <location>
        <begin position="119"/>
        <end position="139"/>
    </location>
</feature>
<protein>
    <submittedName>
        <fullName evidence="2">Uncharacterized protein</fullName>
    </submittedName>
</protein>
<evidence type="ECO:0000313" key="9">
    <source>
        <dbReference type="EMBL" id="RHK92154.1"/>
    </source>
</evidence>
<evidence type="ECO:0000313" key="7">
    <source>
        <dbReference type="EMBL" id="RHG18931.1"/>
    </source>
</evidence>
<dbReference type="EMBL" id="QSUZ01000027">
    <property type="protein sequence ID" value="RGN84895.1"/>
    <property type="molecule type" value="Genomic_DNA"/>
</dbReference>
<dbReference type="EMBL" id="QROE01000012">
    <property type="protein sequence ID" value="RHK92154.1"/>
    <property type="molecule type" value="Genomic_DNA"/>
</dbReference>
<evidence type="ECO:0000313" key="4">
    <source>
        <dbReference type="EMBL" id="RGN84895.1"/>
    </source>
</evidence>
<dbReference type="Proteomes" id="UP000261105">
    <property type="component" value="Unassembled WGS sequence"/>
</dbReference>
<evidence type="ECO:0000313" key="16">
    <source>
        <dbReference type="Proteomes" id="UP000283585"/>
    </source>
</evidence>
<dbReference type="GeneID" id="79804974"/>
<dbReference type="Proteomes" id="UP000283585">
    <property type="component" value="Unassembled WGS sequence"/>
</dbReference>
<evidence type="ECO:0000313" key="13">
    <source>
        <dbReference type="Proteomes" id="UP000261105"/>
    </source>
</evidence>
<organism evidence="2 12">
    <name type="scientific">Blautia obeum</name>
    <dbReference type="NCBI Taxonomy" id="40520"/>
    <lineage>
        <taxon>Bacteria</taxon>
        <taxon>Bacillati</taxon>
        <taxon>Bacillota</taxon>
        <taxon>Clostridia</taxon>
        <taxon>Lachnospirales</taxon>
        <taxon>Lachnospiraceae</taxon>
        <taxon>Blautia</taxon>
    </lineage>
</organism>
<dbReference type="Proteomes" id="UP000284024">
    <property type="component" value="Unassembled WGS sequence"/>
</dbReference>
<dbReference type="Proteomes" id="UP000285897">
    <property type="component" value="Unassembled WGS sequence"/>
</dbReference>
<dbReference type="Pfam" id="PF18936">
    <property type="entry name" value="DUF5684"/>
    <property type="match status" value="1"/>
</dbReference>
<evidence type="ECO:0000313" key="19">
    <source>
        <dbReference type="Proteomes" id="UP000284267"/>
    </source>
</evidence>
<name>A0A173ZBC0_9FIRM</name>
<dbReference type="RefSeq" id="WP_005425348.1">
    <property type="nucleotide sequence ID" value="NZ_CABJDZ010000012.1"/>
</dbReference>
<feature type="transmembrane region" description="Helical" evidence="1">
    <location>
        <begin position="87"/>
        <end position="107"/>
    </location>
</feature>
<dbReference type="Proteomes" id="UP000095409">
    <property type="component" value="Unassembled WGS sequence"/>
</dbReference>
<evidence type="ECO:0000313" key="18">
    <source>
        <dbReference type="Proteomes" id="UP000284220"/>
    </source>
</evidence>
<sequence>MGLLIISSMMVLGGMYLIFAFVWWILQIIANWNIFTKAGEAGWKSLIPIYGDYVSYKIAWQTSYFWLNFILGILLSYVSNANLNESMFLSLIVILLKIALTVINIMYCVKLARAFGRGIGFAIGLILLQPIFLLILGFGSDQYYGADR</sequence>
<evidence type="ECO:0000313" key="11">
    <source>
        <dbReference type="EMBL" id="RYT69044.1"/>
    </source>
</evidence>
<reference evidence="13 14" key="2">
    <citation type="submission" date="2018-08" db="EMBL/GenBank/DDBJ databases">
        <title>A genome reference for cultivated species of the human gut microbiota.</title>
        <authorList>
            <person name="Zou Y."/>
            <person name="Xue W."/>
            <person name="Luo G."/>
        </authorList>
    </citation>
    <scope>NUCLEOTIDE SEQUENCE [LARGE SCALE GENOMIC DNA]</scope>
    <source>
        <strain evidence="5 16">AF29-2BH</strain>
        <strain evidence="10 20">AF37-6AC</strain>
        <strain evidence="9 19">AF39-4</strain>
        <strain evidence="8 17">AM18-2AC</strain>
        <strain evidence="7 18">AM22-9LB</strain>
        <strain evidence="6 15">AM37-4AC</strain>
        <strain evidence="4 13">OM03-6</strain>
        <strain evidence="3 14">OM06-11AA</strain>
    </source>
</reference>